<dbReference type="EMBL" id="LXQA010177963">
    <property type="protein sequence ID" value="MCI30219.1"/>
    <property type="molecule type" value="Genomic_DNA"/>
</dbReference>
<reference evidence="2 3" key="1">
    <citation type="journal article" date="2018" name="Front. Plant Sci.">
        <title>Red Clover (Trifolium pratense) and Zigzag Clover (T. medium) - A Picture of Genomic Similarities and Differences.</title>
        <authorList>
            <person name="Dluhosova J."/>
            <person name="Istvanek J."/>
            <person name="Nedelnik J."/>
            <person name="Repkova J."/>
        </authorList>
    </citation>
    <scope>NUCLEOTIDE SEQUENCE [LARGE SCALE GENOMIC DNA]</scope>
    <source>
        <strain evidence="3">cv. 10/8</strain>
        <tissue evidence="2">Leaf</tissue>
    </source>
</reference>
<evidence type="ECO:0000313" key="3">
    <source>
        <dbReference type="Proteomes" id="UP000265520"/>
    </source>
</evidence>
<name>A0A392R1U5_9FABA</name>
<dbReference type="Proteomes" id="UP000265520">
    <property type="component" value="Unassembled WGS sequence"/>
</dbReference>
<evidence type="ECO:0000313" key="2">
    <source>
        <dbReference type="EMBL" id="MCI30219.1"/>
    </source>
</evidence>
<organism evidence="2 3">
    <name type="scientific">Trifolium medium</name>
    <dbReference type="NCBI Taxonomy" id="97028"/>
    <lineage>
        <taxon>Eukaryota</taxon>
        <taxon>Viridiplantae</taxon>
        <taxon>Streptophyta</taxon>
        <taxon>Embryophyta</taxon>
        <taxon>Tracheophyta</taxon>
        <taxon>Spermatophyta</taxon>
        <taxon>Magnoliopsida</taxon>
        <taxon>eudicotyledons</taxon>
        <taxon>Gunneridae</taxon>
        <taxon>Pentapetalae</taxon>
        <taxon>rosids</taxon>
        <taxon>fabids</taxon>
        <taxon>Fabales</taxon>
        <taxon>Fabaceae</taxon>
        <taxon>Papilionoideae</taxon>
        <taxon>50 kb inversion clade</taxon>
        <taxon>NPAAA clade</taxon>
        <taxon>Hologalegina</taxon>
        <taxon>IRL clade</taxon>
        <taxon>Trifolieae</taxon>
        <taxon>Trifolium</taxon>
    </lineage>
</organism>
<sequence>MDSGCNWHMTPNKYLFKELCDEDGGYVLLGNNKACKITGVGSVRFKLHDESIRLLTEVRYVPDLKRNLIFHGEFDKKGYVFKREKSILRVMQGSKEVLRGMKKQGLYTLEAEV</sequence>
<feature type="non-terminal residue" evidence="2">
    <location>
        <position position="113"/>
    </location>
</feature>
<keyword evidence="3" id="KW-1185">Reference proteome</keyword>
<accession>A0A392R1U5</accession>
<protein>
    <recommendedName>
        <fullName evidence="1">Retrovirus-related Pol polyprotein from transposon TNT 1-94-like beta-barrel domain-containing protein</fullName>
    </recommendedName>
</protein>
<comment type="caution">
    <text evidence="2">The sequence shown here is derived from an EMBL/GenBank/DDBJ whole genome shotgun (WGS) entry which is preliminary data.</text>
</comment>
<dbReference type="AlphaFoldDB" id="A0A392R1U5"/>
<proteinExistence type="predicted"/>
<feature type="domain" description="Retrovirus-related Pol polyprotein from transposon TNT 1-94-like beta-barrel" evidence="1">
    <location>
        <begin position="1"/>
        <end position="79"/>
    </location>
</feature>
<evidence type="ECO:0000259" key="1">
    <source>
        <dbReference type="Pfam" id="PF22936"/>
    </source>
</evidence>
<dbReference type="InterPro" id="IPR054722">
    <property type="entry name" value="PolX-like_BBD"/>
</dbReference>
<dbReference type="Pfam" id="PF22936">
    <property type="entry name" value="Pol_BBD"/>
    <property type="match status" value="1"/>
</dbReference>